<accession>A0A4Y2WAR1</accession>
<name>A0A4Y2WAR1_ARAVE</name>
<dbReference type="Proteomes" id="UP000499080">
    <property type="component" value="Unassembled WGS sequence"/>
</dbReference>
<gene>
    <name evidence="1" type="ORF">AVEN_57313_1</name>
</gene>
<dbReference type="EMBL" id="BGPR01058055">
    <property type="protein sequence ID" value="GBO34249.1"/>
    <property type="molecule type" value="Genomic_DNA"/>
</dbReference>
<sequence>MKLRQKRETRRAKRLQRRLAVNQVEGIARSFTINAVGDIIIWDFGNFGVFNSGEGRIKFGGEFVNKLFKGGNVKGMSDFVCPLVPVCTGNHPNGFVSECLKFIKIGFGSAGPDWASIGDNWSKIG</sequence>
<organism evidence="1 2">
    <name type="scientific">Araneus ventricosus</name>
    <name type="common">Orbweaver spider</name>
    <name type="synonym">Epeira ventricosa</name>
    <dbReference type="NCBI Taxonomy" id="182803"/>
    <lineage>
        <taxon>Eukaryota</taxon>
        <taxon>Metazoa</taxon>
        <taxon>Ecdysozoa</taxon>
        <taxon>Arthropoda</taxon>
        <taxon>Chelicerata</taxon>
        <taxon>Arachnida</taxon>
        <taxon>Araneae</taxon>
        <taxon>Araneomorphae</taxon>
        <taxon>Entelegynae</taxon>
        <taxon>Araneoidea</taxon>
        <taxon>Araneidae</taxon>
        <taxon>Araneus</taxon>
    </lineage>
</organism>
<protein>
    <submittedName>
        <fullName evidence="1">Uncharacterized protein</fullName>
    </submittedName>
</protein>
<evidence type="ECO:0000313" key="1">
    <source>
        <dbReference type="EMBL" id="GBO34249.1"/>
    </source>
</evidence>
<comment type="caution">
    <text evidence="1">The sequence shown here is derived from an EMBL/GenBank/DDBJ whole genome shotgun (WGS) entry which is preliminary data.</text>
</comment>
<proteinExistence type="predicted"/>
<dbReference type="AlphaFoldDB" id="A0A4Y2WAR1"/>
<keyword evidence="2" id="KW-1185">Reference proteome</keyword>
<reference evidence="1 2" key="1">
    <citation type="journal article" date="2019" name="Sci. Rep.">
        <title>Orb-weaving spider Araneus ventricosus genome elucidates the spidroin gene catalogue.</title>
        <authorList>
            <person name="Kono N."/>
            <person name="Nakamura H."/>
            <person name="Ohtoshi R."/>
            <person name="Moran D.A.P."/>
            <person name="Shinohara A."/>
            <person name="Yoshida Y."/>
            <person name="Fujiwara M."/>
            <person name="Mori M."/>
            <person name="Tomita M."/>
            <person name="Arakawa K."/>
        </authorList>
    </citation>
    <scope>NUCLEOTIDE SEQUENCE [LARGE SCALE GENOMIC DNA]</scope>
</reference>
<evidence type="ECO:0000313" key="2">
    <source>
        <dbReference type="Proteomes" id="UP000499080"/>
    </source>
</evidence>